<dbReference type="SUPFAM" id="SSF50104">
    <property type="entry name" value="Translation proteins SH3-like domain"/>
    <property type="match status" value="1"/>
</dbReference>
<dbReference type="InterPro" id="IPR057264">
    <property type="entry name" value="Ribosomal_uL24_C"/>
</dbReference>
<dbReference type="GO" id="GO:0006412">
    <property type="term" value="P:translation"/>
    <property type="evidence" value="ECO:0007669"/>
    <property type="project" value="InterPro"/>
</dbReference>
<feature type="domain" description="KOW" evidence="5">
    <location>
        <begin position="38"/>
        <end position="69"/>
    </location>
</feature>
<dbReference type="OrthoDB" id="359154at2759"/>
<dbReference type="NCBIfam" id="TIGR01079">
    <property type="entry name" value="rplX_bact"/>
    <property type="match status" value="1"/>
</dbReference>
<dbReference type="GO" id="GO:0003723">
    <property type="term" value="F:RNA binding"/>
    <property type="evidence" value="ECO:0007669"/>
    <property type="project" value="InterPro"/>
</dbReference>
<protein>
    <recommendedName>
        <fullName evidence="9">Ribosomal protein L24</fullName>
    </recommendedName>
</protein>
<dbReference type="CDD" id="cd06089">
    <property type="entry name" value="KOW_RPL26"/>
    <property type="match status" value="1"/>
</dbReference>
<dbReference type="InterPro" id="IPR008991">
    <property type="entry name" value="Translation_prot_SH3-like_sf"/>
</dbReference>
<dbReference type="PROSITE" id="PS01108">
    <property type="entry name" value="RIBOSOMAL_L24"/>
    <property type="match status" value="1"/>
</dbReference>
<dbReference type="Pfam" id="PF00467">
    <property type="entry name" value="KOW"/>
    <property type="match status" value="1"/>
</dbReference>
<proteinExistence type="inferred from homology"/>
<sequence length="199" mass="22547">MQPSLSSAIRHMANTKLQPTRPKFVAPKDLIKTWRIVRGDEVFIASGKEKGKTGTVRKVLRSINSVLIEEKNMVTKHIRPQANDPAKTTKIQFEAPIHVSNVSLIDPQTRQPVKSHYRSVIDPKTGLSVRKRFVYGTEVEIPKVKADISKYKMERKDSAKDTSPALAREVTFIPDVNVPPFPTKSIMDELSNPFSKFRR</sequence>
<dbReference type="InterPro" id="IPR014722">
    <property type="entry name" value="Rib_uL2_dom2"/>
</dbReference>
<evidence type="ECO:0000313" key="7">
    <source>
        <dbReference type="EMBL" id="KAG0253996.1"/>
    </source>
</evidence>
<dbReference type="HAMAP" id="MF_01326_B">
    <property type="entry name" value="Ribosomal_uL24_B"/>
    <property type="match status" value="1"/>
</dbReference>
<dbReference type="Pfam" id="PF17136">
    <property type="entry name" value="ribosomal_L24"/>
    <property type="match status" value="1"/>
</dbReference>
<comment type="similarity">
    <text evidence="1 4">Belongs to the universal ribosomal protein uL24 family.</text>
</comment>
<dbReference type="GO" id="GO:0003735">
    <property type="term" value="F:structural constituent of ribosome"/>
    <property type="evidence" value="ECO:0007669"/>
    <property type="project" value="InterPro"/>
</dbReference>
<keyword evidence="2 4" id="KW-0689">Ribosomal protein</keyword>
<evidence type="ECO:0008006" key="9">
    <source>
        <dbReference type="Google" id="ProtNLM"/>
    </source>
</evidence>
<comment type="caution">
    <text evidence="7">The sequence shown here is derived from an EMBL/GenBank/DDBJ whole genome shotgun (WGS) entry which is preliminary data.</text>
</comment>
<dbReference type="GO" id="GO:0005840">
    <property type="term" value="C:ribosome"/>
    <property type="evidence" value="ECO:0007669"/>
    <property type="project" value="UniProtKB-KW"/>
</dbReference>
<evidence type="ECO:0000256" key="2">
    <source>
        <dbReference type="ARBA" id="ARBA00022980"/>
    </source>
</evidence>
<keyword evidence="8" id="KW-1185">Reference proteome</keyword>
<dbReference type="AlphaFoldDB" id="A0A9P6PX64"/>
<evidence type="ECO:0000256" key="4">
    <source>
        <dbReference type="RuleBase" id="RU003477"/>
    </source>
</evidence>
<accession>A0A9P6PX64</accession>
<dbReference type="InterPro" id="IPR005824">
    <property type="entry name" value="KOW"/>
</dbReference>
<dbReference type="Proteomes" id="UP000807716">
    <property type="component" value="Unassembled WGS sequence"/>
</dbReference>
<dbReference type="InterPro" id="IPR003256">
    <property type="entry name" value="Ribosomal_uL24"/>
</dbReference>
<dbReference type="EMBL" id="JAAAJB010000545">
    <property type="protein sequence ID" value="KAG0253996.1"/>
    <property type="molecule type" value="Genomic_DNA"/>
</dbReference>
<dbReference type="PANTHER" id="PTHR12903">
    <property type="entry name" value="MITOCHONDRIAL RIBOSOMAL PROTEIN L24"/>
    <property type="match status" value="1"/>
</dbReference>
<evidence type="ECO:0000259" key="5">
    <source>
        <dbReference type="Pfam" id="PF00467"/>
    </source>
</evidence>
<name>A0A9P6PX64_9FUNG</name>
<evidence type="ECO:0000313" key="8">
    <source>
        <dbReference type="Proteomes" id="UP000807716"/>
    </source>
</evidence>
<dbReference type="GO" id="GO:1990904">
    <property type="term" value="C:ribonucleoprotein complex"/>
    <property type="evidence" value="ECO:0007669"/>
    <property type="project" value="UniProtKB-KW"/>
</dbReference>
<organism evidence="7 8">
    <name type="scientific">Actinomortierella ambigua</name>
    <dbReference type="NCBI Taxonomy" id="1343610"/>
    <lineage>
        <taxon>Eukaryota</taxon>
        <taxon>Fungi</taxon>
        <taxon>Fungi incertae sedis</taxon>
        <taxon>Mucoromycota</taxon>
        <taxon>Mortierellomycotina</taxon>
        <taxon>Mortierellomycetes</taxon>
        <taxon>Mortierellales</taxon>
        <taxon>Mortierellaceae</taxon>
        <taxon>Actinomortierella</taxon>
    </lineage>
</organism>
<dbReference type="Gene3D" id="2.30.30.30">
    <property type="match status" value="1"/>
</dbReference>
<gene>
    <name evidence="7" type="ORF">DFQ27_007098</name>
</gene>
<reference evidence="7" key="1">
    <citation type="journal article" date="2020" name="Fungal Divers.">
        <title>Resolving the Mortierellaceae phylogeny through synthesis of multi-gene phylogenetics and phylogenomics.</title>
        <authorList>
            <person name="Vandepol N."/>
            <person name="Liber J."/>
            <person name="Desiro A."/>
            <person name="Na H."/>
            <person name="Kennedy M."/>
            <person name="Barry K."/>
            <person name="Grigoriev I.V."/>
            <person name="Miller A.N."/>
            <person name="O'Donnell K."/>
            <person name="Stajich J.E."/>
            <person name="Bonito G."/>
        </authorList>
    </citation>
    <scope>NUCLEOTIDE SEQUENCE</scope>
    <source>
        <strain evidence="7">BC1065</strain>
    </source>
</reference>
<evidence type="ECO:0000256" key="1">
    <source>
        <dbReference type="ARBA" id="ARBA00010618"/>
    </source>
</evidence>
<evidence type="ECO:0000259" key="6">
    <source>
        <dbReference type="Pfam" id="PF17136"/>
    </source>
</evidence>
<feature type="domain" description="Large ribosomal subunit protein uL24 C-terminal" evidence="6">
    <location>
        <begin position="72"/>
        <end position="120"/>
    </location>
</feature>
<dbReference type="InterPro" id="IPR005825">
    <property type="entry name" value="Ribosomal_uL24_CS"/>
</dbReference>
<evidence type="ECO:0000256" key="3">
    <source>
        <dbReference type="ARBA" id="ARBA00023274"/>
    </source>
</evidence>
<dbReference type="InterPro" id="IPR041988">
    <property type="entry name" value="Ribosomal_uL24_KOW"/>
</dbReference>
<keyword evidence="3 4" id="KW-0687">Ribonucleoprotein</keyword>